<organism evidence="4 5">
    <name type="scientific">Trichomalopsis sarcophagae</name>
    <dbReference type="NCBI Taxonomy" id="543379"/>
    <lineage>
        <taxon>Eukaryota</taxon>
        <taxon>Metazoa</taxon>
        <taxon>Ecdysozoa</taxon>
        <taxon>Arthropoda</taxon>
        <taxon>Hexapoda</taxon>
        <taxon>Insecta</taxon>
        <taxon>Pterygota</taxon>
        <taxon>Neoptera</taxon>
        <taxon>Endopterygota</taxon>
        <taxon>Hymenoptera</taxon>
        <taxon>Apocrita</taxon>
        <taxon>Proctotrupomorpha</taxon>
        <taxon>Chalcidoidea</taxon>
        <taxon>Pteromalidae</taxon>
        <taxon>Pteromalinae</taxon>
        <taxon>Trichomalopsis</taxon>
    </lineage>
</organism>
<dbReference type="GO" id="GO:0071339">
    <property type="term" value="C:MLL1 complex"/>
    <property type="evidence" value="ECO:0007669"/>
    <property type="project" value="TreeGrafter"/>
</dbReference>
<proteinExistence type="predicted"/>
<evidence type="ECO:0000259" key="3">
    <source>
        <dbReference type="SMART" id="SM00717"/>
    </source>
</evidence>
<dbReference type="Proteomes" id="UP000215335">
    <property type="component" value="Unassembled WGS sequence"/>
</dbReference>
<dbReference type="InterPro" id="IPR009057">
    <property type="entry name" value="Homeodomain-like_sf"/>
</dbReference>
<comment type="subcellular location">
    <subcellularLocation>
        <location evidence="1">Nucleus</location>
    </subcellularLocation>
</comment>
<dbReference type="InterPro" id="IPR001005">
    <property type="entry name" value="SANT/Myb"/>
</dbReference>
<name>A0A232EMM7_9HYME</name>
<dbReference type="CDD" id="cd00167">
    <property type="entry name" value="SANT"/>
    <property type="match status" value="1"/>
</dbReference>
<feature type="region of interest" description="Disordered" evidence="2">
    <location>
        <begin position="224"/>
        <end position="248"/>
    </location>
</feature>
<dbReference type="SMART" id="SM00717">
    <property type="entry name" value="SANT"/>
    <property type="match status" value="1"/>
</dbReference>
<dbReference type="EMBL" id="NNAY01003330">
    <property type="protein sequence ID" value="OXU19610.1"/>
    <property type="molecule type" value="Genomic_DNA"/>
</dbReference>
<dbReference type="SUPFAM" id="SSF46689">
    <property type="entry name" value="Homeodomain-like"/>
    <property type="match status" value="1"/>
</dbReference>
<dbReference type="GO" id="GO:0016589">
    <property type="term" value="C:NURF complex"/>
    <property type="evidence" value="ECO:0007669"/>
    <property type="project" value="TreeGrafter"/>
</dbReference>
<dbReference type="PANTHER" id="PTHR21397">
    <property type="entry name" value="CHROMATIN COMPLEXES SUBUNIT BAP18-RELATED"/>
    <property type="match status" value="1"/>
</dbReference>
<comment type="caution">
    <text evidence="4">The sequence shown here is derived from an EMBL/GenBank/DDBJ whole genome shotgun (WGS) entry which is preliminary data.</text>
</comment>
<evidence type="ECO:0000313" key="4">
    <source>
        <dbReference type="EMBL" id="OXU19610.1"/>
    </source>
</evidence>
<gene>
    <name evidence="4" type="ORF">TSAR_005777</name>
</gene>
<dbReference type="AlphaFoldDB" id="A0A232EMM7"/>
<feature type="domain" description="Myb-like" evidence="3">
    <location>
        <begin position="123"/>
        <end position="168"/>
    </location>
</feature>
<keyword evidence="5" id="KW-1185">Reference proteome</keyword>
<dbReference type="Gene3D" id="1.10.10.60">
    <property type="entry name" value="Homeodomain-like"/>
    <property type="match status" value="1"/>
</dbReference>
<dbReference type="PANTHER" id="PTHR21397:SF2">
    <property type="entry name" value="CHROMATIN COMPLEXES SUBUNIT BAP18"/>
    <property type="match status" value="1"/>
</dbReference>
<evidence type="ECO:0000256" key="1">
    <source>
        <dbReference type="ARBA" id="ARBA00004123"/>
    </source>
</evidence>
<protein>
    <recommendedName>
        <fullName evidence="3">Myb-like domain-containing protein</fullName>
    </recommendedName>
</protein>
<dbReference type="STRING" id="543379.A0A232EMM7"/>
<dbReference type="FunFam" id="1.10.10.60:FF:000452">
    <property type="entry name" value="Chromatin complexes subunit BAP18"/>
    <property type="match status" value="1"/>
</dbReference>
<dbReference type="OrthoDB" id="10021571at2759"/>
<evidence type="ECO:0000313" key="5">
    <source>
        <dbReference type="Proteomes" id="UP000215335"/>
    </source>
</evidence>
<dbReference type="Pfam" id="PF00249">
    <property type="entry name" value="Myb_DNA-binding"/>
    <property type="match status" value="1"/>
</dbReference>
<accession>A0A232EMM7</accession>
<reference evidence="4 5" key="1">
    <citation type="journal article" date="2017" name="Curr. Biol.">
        <title>The Evolution of Venom by Co-option of Single-Copy Genes.</title>
        <authorList>
            <person name="Martinson E.O."/>
            <person name="Mrinalini"/>
            <person name="Kelkar Y.D."/>
            <person name="Chang C.H."/>
            <person name="Werren J.H."/>
        </authorList>
    </citation>
    <scope>NUCLEOTIDE SEQUENCE [LARGE SCALE GENOMIC DNA]</scope>
    <source>
        <strain evidence="4 5">Alberta</strain>
        <tissue evidence="4">Whole body</tissue>
    </source>
</reference>
<evidence type="ECO:0000256" key="2">
    <source>
        <dbReference type="SAM" id="MobiDB-lite"/>
    </source>
</evidence>
<sequence length="248" mass="27588">MIAYTEIINVLTIFQFGQVLSRLLYSFHRQQMAAPRGNAHPSLLARARTHCRNLHTRNTQYETVARVVGRTQTDIYIHCTLIAPTNLAMNSASKVGEIFTAAGAAFNKLGELTMQLHPTTDSPTGKWTDEEIEMLRHSVKTFSEDLNKISDHIKGRTVSQIRSTLKKKAFEEAGVPMRQQQIITQQQATPQTNVQQVQKQPASNPGLMGKSAEVTLNMLNAPESEVDVEGLPEEVKLEFDGATEEVTS</sequence>